<feature type="compositionally biased region" description="Polar residues" evidence="1">
    <location>
        <begin position="303"/>
        <end position="314"/>
    </location>
</feature>
<organism evidence="2 3">
    <name type="scientific">Trifolium medium</name>
    <dbReference type="NCBI Taxonomy" id="97028"/>
    <lineage>
        <taxon>Eukaryota</taxon>
        <taxon>Viridiplantae</taxon>
        <taxon>Streptophyta</taxon>
        <taxon>Embryophyta</taxon>
        <taxon>Tracheophyta</taxon>
        <taxon>Spermatophyta</taxon>
        <taxon>Magnoliopsida</taxon>
        <taxon>eudicotyledons</taxon>
        <taxon>Gunneridae</taxon>
        <taxon>Pentapetalae</taxon>
        <taxon>rosids</taxon>
        <taxon>fabids</taxon>
        <taxon>Fabales</taxon>
        <taxon>Fabaceae</taxon>
        <taxon>Papilionoideae</taxon>
        <taxon>50 kb inversion clade</taxon>
        <taxon>NPAAA clade</taxon>
        <taxon>Hologalegina</taxon>
        <taxon>IRL clade</taxon>
        <taxon>Trifolieae</taxon>
        <taxon>Trifolium</taxon>
    </lineage>
</organism>
<dbReference type="Proteomes" id="UP000265520">
    <property type="component" value="Unassembled WGS sequence"/>
</dbReference>
<protein>
    <submittedName>
        <fullName evidence="2">Ubiquitin carboxyl-terminal hydrolase 16-like</fullName>
    </submittedName>
</protein>
<feature type="compositionally biased region" description="Low complexity" evidence="1">
    <location>
        <begin position="351"/>
        <end position="369"/>
    </location>
</feature>
<dbReference type="GO" id="GO:0016787">
    <property type="term" value="F:hydrolase activity"/>
    <property type="evidence" value="ECO:0007669"/>
    <property type="project" value="UniProtKB-KW"/>
</dbReference>
<feature type="compositionally biased region" description="Basic and acidic residues" evidence="1">
    <location>
        <begin position="339"/>
        <end position="350"/>
    </location>
</feature>
<comment type="caution">
    <text evidence="2">The sequence shown here is derived from an EMBL/GenBank/DDBJ whole genome shotgun (WGS) entry which is preliminary data.</text>
</comment>
<name>A0A392M5X8_9FABA</name>
<accession>A0A392M5X8</accession>
<feature type="compositionally biased region" description="Low complexity" evidence="1">
    <location>
        <begin position="106"/>
        <end position="125"/>
    </location>
</feature>
<reference evidence="2 3" key="1">
    <citation type="journal article" date="2018" name="Front. Plant Sci.">
        <title>Red Clover (Trifolium pratense) and Zigzag Clover (T. medium) - A Picture of Genomic Similarities and Differences.</title>
        <authorList>
            <person name="Dluhosova J."/>
            <person name="Istvanek J."/>
            <person name="Nedelnik J."/>
            <person name="Repkova J."/>
        </authorList>
    </citation>
    <scope>NUCLEOTIDE SEQUENCE [LARGE SCALE GENOMIC DNA]</scope>
    <source>
        <strain evidence="3">cv. 10/8</strain>
        <tissue evidence="2">Leaf</tissue>
    </source>
</reference>
<dbReference type="EMBL" id="LXQA010004243">
    <property type="protein sequence ID" value="MCH82827.1"/>
    <property type="molecule type" value="Genomic_DNA"/>
</dbReference>
<evidence type="ECO:0000256" key="1">
    <source>
        <dbReference type="SAM" id="MobiDB-lite"/>
    </source>
</evidence>
<feature type="region of interest" description="Disordered" evidence="1">
    <location>
        <begin position="280"/>
        <end position="371"/>
    </location>
</feature>
<sequence length="516" mass="56268">MICLLSFDRFHVFSSAHCQTVHWRQGHKFECRPPSKTHQSDDIISDIGKREVEQDYSGILEEKSESRDTEYKISSEDTRFSPEVSFRKDDNIRARFLAEENLADSNSEFSSNSFSGFSASTSSNDSSDDSSVCESIISNEHDRSEGHISVVPTLDITDKTTRDGKVDAAMSSSPKFASLLDSVDGSSTVHKLNHIAPGSRKEERKLASNGASGSSMWKGVETEPSGFWDEALDSGGIKVDVNNDIYQLHSDESTCEKNDSGLSFHFQFSTMPPLHVRDTEAKESLPGDALPKSVGKNMPHPGSASSENDSMNSLKSRRNHSFINGKDFSIISNTPSGSESEKLESKDSSELPRYSSSSQSSSIGKDSGSADATSIHNFKSSSSVTSNHVVDNHGCTLKSTDIRGQTHEVAGSKLASTTEGHSHPSTKHRNIKYGTVTSSHVANYSANSKSGLKTSVLKVVDQFRGSSLSKHIPLAVGSDIAGKYNDKVLFPYESFVKLYNFNKVELRPFGLINCGN</sequence>
<proteinExistence type="predicted"/>
<keyword evidence="2" id="KW-0378">Hydrolase</keyword>
<evidence type="ECO:0000313" key="3">
    <source>
        <dbReference type="Proteomes" id="UP000265520"/>
    </source>
</evidence>
<keyword evidence="3" id="KW-1185">Reference proteome</keyword>
<dbReference type="AlphaFoldDB" id="A0A392M5X8"/>
<gene>
    <name evidence="2" type="ORF">A2U01_0003639</name>
</gene>
<feature type="region of interest" description="Disordered" evidence="1">
    <location>
        <begin position="197"/>
        <end position="219"/>
    </location>
</feature>
<evidence type="ECO:0000313" key="2">
    <source>
        <dbReference type="EMBL" id="MCH82827.1"/>
    </source>
</evidence>
<feature type="non-terminal residue" evidence="2">
    <location>
        <position position="516"/>
    </location>
</feature>
<feature type="region of interest" description="Disordered" evidence="1">
    <location>
        <begin position="106"/>
        <end position="132"/>
    </location>
</feature>